<evidence type="ECO:0000313" key="1">
    <source>
        <dbReference type="EMBL" id="KAJ1673410.1"/>
    </source>
</evidence>
<protein>
    <submittedName>
        <fullName evidence="1">Uncharacterized protein</fullName>
    </submittedName>
</protein>
<dbReference type="Proteomes" id="UP001145114">
    <property type="component" value="Unassembled WGS sequence"/>
</dbReference>
<comment type="caution">
    <text evidence="1">The sequence shown here is derived from an EMBL/GenBank/DDBJ whole genome shotgun (WGS) entry which is preliminary data.</text>
</comment>
<evidence type="ECO:0000313" key="2">
    <source>
        <dbReference type="Proteomes" id="UP001145114"/>
    </source>
</evidence>
<sequence>MRTEAGLIPRTQDSKHGSFAVALIGNGNDNPPIWNFNLDSPFIPSSQAHIKPPNTFCALCLGEYHQDEMVIVYGCMHNFHQNCAHLWSADRGWCSVCQREVKYQGQAYTYSYPAQGTPIKGFNVVSPVSATTQQQLATPNLFVVTPYVSRGHDYSERTNAPMP</sequence>
<proteinExistence type="predicted"/>
<name>A0ACC1HBP2_9FUNG</name>
<dbReference type="EMBL" id="JAMZIH010006982">
    <property type="protein sequence ID" value="KAJ1673410.1"/>
    <property type="molecule type" value="Genomic_DNA"/>
</dbReference>
<organism evidence="1 2">
    <name type="scientific">Spiromyces aspiralis</name>
    <dbReference type="NCBI Taxonomy" id="68401"/>
    <lineage>
        <taxon>Eukaryota</taxon>
        <taxon>Fungi</taxon>
        <taxon>Fungi incertae sedis</taxon>
        <taxon>Zoopagomycota</taxon>
        <taxon>Kickxellomycotina</taxon>
        <taxon>Kickxellomycetes</taxon>
        <taxon>Kickxellales</taxon>
        <taxon>Kickxellaceae</taxon>
        <taxon>Spiromyces</taxon>
    </lineage>
</organism>
<reference evidence="1" key="1">
    <citation type="submission" date="2022-06" db="EMBL/GenBank/DDBJ databases">
        <title>Phylogenomic reconstructions and comparative analyses of Kickxellomycotina fungi.</title>
        <authorList>
            <person name="Reynolds N.K."/>
            <person name="Stajich J.E."/>
            <person name="Barry K."/>
            <person name="Grigoriev I.V."/>
            <person name="Crous P."/>
            <person name="Smith M.E."/>
        </authorList>
    </citation>
    <scope>NUCLEOTIDE SEQUENCE</scope>
    <source>
        <strain evidence="1">RSA 2271</strain>
    </source>
</reference>
<keyword evidence="2" id="KW-1185">Reference proteome</keyword>
<accession>A0ACC1HBP2</accession>
<gene>
    <name evidence="1" type="ORF">EV182_005288</name>
</gene>